<comment type="similarity">
    <text evidence="1 17">Belongs to the DNA polymerase type-A family.</text>
</comment>
<dbReference type="InterPro" id="IPR020046">
    <property type="entry name" value="5-3_exonucl_a-hlix_arch_N"/>
</dbReference>
<dbReference type="InterPro" id="IPR036397">
    <property type="entry name" value="RNaseH_sf"/>
</dbReference>
<dbReference type="OrthoDB" id="9806424at2"/>
<dbReference type="InterPro" id="IPR002298">
    <property type="entry name" value="DNA_polymerase_A"/>
</dbReference>
<dbReference type="GO" id="GO:0006261">
    <property type="term" value="P:DNA-templated DNA replication"/>
    <property type="evidence" value="ECO:0007669"/>
    <property type="project" value="UniProtKB-UniRule"/>
</dbReference>
<dbReference type="EMBL" id="QUZK01000034">
    <property type="protein sequence ID" value="RFF30552.1"/>
    <property type="molecule type" value="Genomic_DNA"/>
</dbReference>
<evidence type="ECO:0000256" key="15">
    <source>
        <dbReference type="ARBA" id="ARBA00049244"/>
    </source>
</evidence>
<evidence type="ECO:0000256" key="16">
    <source>
        <dbReference type="NCBIfam" id="TIGR00593"/>
    </source>
</evidence>
<dbReference type="InterPro" id="IPR018320">
    <property type="entry name" value="DNA_polymerase_1"/>
</dbReference>
<dbReference type="GO" id="GO:0008409">
    <property type="term" value="F:5'-3' exonuclease activity"/>
    <property type="evidence" value="ECO:0007669"/>
    <property type="project" value="UniProtKB-UniRule"/>
</dbReference>
<evidence type="ECO:0000256" key="2">
    <source>
        <dbReference type="ARBA" id="ARBA00011541"/>
    </source>
</evidence>
<evidence type="ECO:0000256" key="13">
    <source>
        <dbReference type="ARBA" id="ARBA00023125"/>
    </source>
</evidence>
<keyword evidence="6 17" id="KW-0548">Nucleotidyltransferase</keyword>
<dbReference type="RefSeq" id="WP_116650494.1">
    <property type="nucleotide sequence ID" value="NZ_QUZK01000034.1"/>
</dbReference>
<dbReference type="GO" id="GO:0003887">
    <property type="term" value="F:DNA-directed DNA polymerase activity"/>
    <property type="evidence" value="ECO:0007669"/>
    <property type="project" value="UniProtKB-UniRule"/>
</dbReference>
<evidence type="ECO:0000256" key="11">
    <source>
        <dbReference type="ARBA" id="ARBA00022839"/>
    </source>
</evidence>
<dbReference type="FunFam" id="1.20.1060.10:FF:000001">
    <property type="entry name" value="DNA polymerase I"/>
    <property type="match status" value="1"/>
</dbReference>
<comment type="catalytic activity">
    <reaction evidence="15 17">
        <text>DNA(n) + a 2'-deoxyribonucleoside 5'-triphosphate = DNA(n+1) + diphosphate</text>
        <dbReference type="Rhea" id="RHEA:22508"/>
        <dbReference type="Rhea" id="RHEA-COMP:17339"/>
        <dbReference type="Rhea" id="RHEA-COMP:17340"/>
        <dbReference type="ChEBI" id="CHEBI:33019"/>
        <dbReference type="ChEBI" id="CHEBI:61560"/>
        <dbReference type="ChEBI" id="CHEBI:173112"/>
        <dbReference type="EC" id="2.7.7.7"/>
    </reaction>
</comment>
<dbReference type="GO" id="GO:0006302">
    <property type="term" value="P:double-strand break repair"/>
    <property type="evidence" value="ECO:0007669"/>
    <property type="project" value="TreeGrafter"/>
</dbReference>
<dbReference type="SMART" id="SM00475">
    <property type="entry name" value="53EXOc"/>
    <property type="match status" value="1"/>
</dbReference>
<keyword evidence="7 17" id="KW-0235">DNA replication</keyword>
<dbReference type="InterPro" id="IPR036279">
    <property type="entry name" value="5-3_exonuclease_C_sf"/>
</dbReference>
<sequence>MTKKSRLCLVDGSSYLYRAFHALPSLTSGDGQPTGAIFGVANMVRRMLEHYEPDYVAVVFDAPGKTFRHETYAEYKATRPPMPDELRSQLEPLHELIDAMGLPRLVIEGVEADDVIATLTRQAREAGRPVLISSGDKDLAQLVADGVVLEDTMQDKQYDPGLVEEKFGVGPELVADLLALTGDSSDNIPGVEKVGPKTAAKWLKQYGNLDGVIEHADEIGGKVGDNLRGGLEQLKLSRELVELEDSVELEGGLEALKRGEPDRERMIALLKRFGFSTWLKQYTDDAGDSAASGDELVVETVTTKRQLDALVEALQSADLIAFDTETTSLEPLDADLVGFSFAVEAGKAWYVPLAHADQDNEFSADEAIEALRGIIEDDDRPKVGQHLKYDLNVLERAGIALGGIEHDTMLESYTYHSSGTRHDMDSLATRYLGRQTTSYETVAGKGKKQVTFDQVPVATAAEYAGEDAEVTLALHQHLWPKLEKLEGPSRVYRELEIPLIPVLARMERTGVALDVDVLAAQSAEIEKRLDELVEAAHAAAGQAFNLGSPKQLQEILFEQLGLPVKRKTPKGQPSTAEDVLQELAVEGHELPNLILEHRGLAKLKNTYTDRLPERIHPRTGRVHTHYHQAVAATGRLSSTDPNLQNIPIRTPEGRRIRKAFVAPPGTVLLAADYSQIELRIMAHLSGDERLLAAFAEGEDIHQATAAEVFGLEIDAVDDNQRRAAKAINFGLMYGMSAWGLSRQLELPRNEAQEYIDRYFDRYTGVRDFMQETRERARKQGYVETLFGRRLWADEIRSRNNQRRQAAERAAINAPMQGTAADIIKRAMIDVDAWIQSGDVPAKLVMQVHDELILEVDEGALESVREGVVDRMQHAAELKVELLVEANSGPDWETAH</sequence>
<evidence type="ECO:0000256" key="5">
    <source>
        <dbReference type="ARBA" id="ARBA00022679"/>
    </source>
</evidence>
<gene>
    <name evidence="17" type="primary">polA</name>
    <name evidence="21" type="ORF">DZC52_07415</name>
</gene>
<keyword evidence="8" id="KW-0540">Nuclease</keyword>
<evidence type="ECO:0000256" key="10">
    <source>
        <dbReference type="ARBA" id="ARBA00022801"/>
    </source>
</evidence>
<evidence type="ECO:0000256" key="14">
    <source>
        <dbReference type="ARBA" id="ARBA00023204"/>
    </source>
</evidence>
<dbReference type="SUPFAM" id="SSF56672">
    <property type="entry name" value="DNA/RNA polymerases"/>
    <property type="match status" value="1"/>
</dbReference>
<dbReference type="InterPro" id="IPR043502">
    <property type="entry name" value="DNA/RNA_pol_sf"/>
</dbReference>
<evidence type="ECO:0000313" key="21">
    <source>
        <dbReference type="EMBL" id="RFF30552.1"/>
    </source>
</evidence>
<dbReference type="Gene3D" id="1.10.150.20">
    <property type="entry name" value="5' to 3' exonuclease, C-terminal subdomain"/>
    <property type="match status" value="2"/>
</dbReference>
<evidence type="ECO:0000256" key="1">
    <source>
        <dbReference type="ARBA" id="ARBA00007705"/>
    </source>
</evidence>
<protein>
    <recommendedName>
        <fullName evidence="4 16">DNA polymerase I</fullName>
        <ecNumber evidence="3 16">2.7.7.7</ecNumber>
    </recommendedName>
</protein>
<keyword evidence="11 17" id="KW-0269">Exonuclease</keyword>
<dbReference type="SMART" id="SM00482">
    <property type="entry name" value="POLAc"/>
    <property type="match status" value="1"/>
</dbReference>
<dbReference type="Pfam" id="PF02739">
    <property type="entry name" value="5_3_exonuc_N"/>
    <property type="match status" value="1"/>
</dbReference>
<dbReference type="InterPro" id="IPR020045">
    <property type="entry name" value="DNA_polI_H3TH"/>
</dbReference>
<dbReference type="SUPFAM" id="SSF53098">
    <property type="entry name" value="Ribonuclease H-like"/>
    <property type="match status" value="1"/>
</dbReference>
<dbReference type="FunFam" id="1.10.150.20:FF:000003">
    <property type="entry name" value="DNA polymerase I"/>
    <property type="match status" value="1"/>
</dbReference>
<dbReference type="FunFam" id="3.30.420.10:FF:000026">
    <property type="entry name" value="DNA polymerase I"/>
    <property type="match status" value="1"/>
</dbReference>
<keyword evidence="22" id="KW-1185">Reference proteome</keyword>
<dbReference type="InterPro" id="IPR029060">
    <property type="entry name" value="PIN-like_dom_sf"/>
</dbReference>
<evidence type="ECO:0000259" key="19">
    <source>
        <dbReference type="SMART" id="SM00475"/>
    </source>
</evidence>
<name>A0A3E1K9Z6_9GAMM</name>
<dbReference type="CDD" id="cd09898">
    <property type="entry name" value="H3TH_53EXO"/>
    <property type="match status" value="1"/>
</dbReference>
<dbReference type="FunFam" id="3.40.50.1010:FF:000001">
    <property type="entry name" value="DNA polymerase I"/>
    <property type="match status" value="1"/>
</dbReference>
<evidence type="ECO:0000256" key="4">
    <source>
        <dbReference type="ARBA" id="ARBA00020311"/>
    </source>
</evidence>
<keyword evidence="9 17" id="KW-0227">DNA damage</keyword>
<comment type="caution">
    <text evidence="21">The sequence shown here is derived from an EMBL/GenBank/DDBJ whole genome shotgun (WGS) entry which is preliminary data.</text>
</comment>
<accession>A0A3E1K9Z6</accession>
<dbReference type="InterPro" id="IPR008918">
    <property type="entry name" value="HhH2"/>
</dbReference>
<evidence type="ECO:0000256" key="7">
    <source>
        <dbReference type="ARBA" id="ARBA00022705"/>
    </source>
</evidence>
<dbReference type="SMART" id="SM00279">
    <property type="entry name" value="HhH2"/>
    <property type="match status" value="1"/>
</dbReference>
<dbReference type="GO" id="GO:0008408">
    <property type="term" value="F:3'-5' exonuclease activity"/>
    <property type="evidence" value="ECO:0007669"/>
    <property type="project" value="UniProtKB-UniRule"/>
</dbReference>
<dbReference type="Pfam" id="PF01612">
    <property type="entry name" value="DNA_pol_A_exo1"/>
    <property type="match status" value="1"/>
</dbReference>
<dbReference type="InterPro" id="IPR001098">
    <property type="entry name" value="DNA-dir_DNA_pol_A_palm_dom"/>
</dbReference>
<dbReference type="SUPFAM" id="SSF88723">
    <property type="entry name" value="PIN domain-like"/>
    <property type="match status" value="1"/>
</dbReference>
<keyword evidence="5 17" id="KW-0808">Transferase</keyword>
<dbReference type="NCBIfam" id="TIGR00593">
    <property type="entry name" value="pola"/>
    <property type="match status" value="1"/>
</dbReference>
<dbReference type="AlphaFoldDB" id="A0A3E1K9Z6"/>
<dbReference type="SMART" id="SM00474">
    <property type="entry name" value="35EXOc"/>
    <property type="match status" value="1"/>
</dbReference>
<dbReference type="PANTHER" id="PTHR10133:SF27">
    <property type="entry name" value="DNA POLYMERASE NU"/>
    <property type="match status" value="1"/>
</dbReference>
<feature type="domain" description="5'-3' exonuclease" evidence="19">
    <location>
        <begin position="3"/>
        <end position="259"/>
    </location>
</feature>
<feature type="domain" description="DNA-directed DNA polymerase family A palm" evidence="20">
    <location>
        <begin position="653"/>
        <end position="859"/>
    </location>
</feature>
<dbReference type="CDD" id="cd06139">
    <property type="entry name" value="DNA_polA_I_Ecoli_like_exo"/>
    <property type="match status" value="1"/>
</dbReference>
<dbReference type="Gene3D" id="3.30.420.10">
    <property type="entry name" value="Ribonuclease H-like superfamily/Ribonuclease H"/>
    <property type="match status" value="1"/>
</dbReference>
<dbReference type="NCBIfam" id="NF004397">
    <property type="entry name" value="PRK05755.1"/>
    <property type="match status" value="1"/>
</dbReference>
<dbReference type="InterPro" id="IPR019760">
    <property type="entry name" value="DNA-dir_DNA_pol_A_CS"/>
</dbReference>
<keyword evidence="12 17" id="KW-0239">DNA-directed DNA polymerase</keyword>
<keyword evidence="13 17" id="KW-0238">DNA-binding</keyword>
<dbReference type="SUPFAM" id="SSF47807">
    <property type="entry name" value="5' to 3' exonuclease, C-terminal subdomain"/>
    <property type="match status" value="1"/>
</dbReference>
<dbReference type="InterPro" id="IPR002421">
    <property type="entry name" value="5-3_exonuclease"/>
</dbReference>
<dbReference type="Gene3D" id="1.20.1060.10">
    <property type="entry name" value="Taq DNA Polymerase, Chain T, domain 4"/>
    <property type="match status" value="1"/>
</dbReference>
<dbReference type="Gene3D" id="3.40.50.1010">
    <property type="entry name" value="5'-nuclease"/>
    <property type="match status" value="1"/>
</dbReference>
<proteinExistence type="inferred from homology"/>
<comment type="subunit">
    <text evidence="2">Single-chain monomer with multiple functions.</text>
</comment>
<evidence type="ECO:0000256" key="17">
    <source>
        <dbReference type="RuleBase" id="RU004460"/>
    </source>
</evidence>
<dbReference type="Proteomes" id="UP000260351">
    <property type="component" value="Unassembled WGS sequence"/>
</dbReference>
<dbReference type="CDD" id="cd09859">
    <property type="entry name" value="PIN_53EXO"/>
    <property type="match status" value="1"/>
</dbReference>
<organism evidence="21 22">
    <name type="scientific">Wenzhouxiangella sediminis</name>
    <dbReference type="NCBI Taxonomy" id="1792836"/>
    <lineage>
        <taxon>Bacteria</taxon>
        <taxon>Pseudomonadati</taxon>
        <taxon>Pseudomonadota</taxon>
        <taxon>Gammaproteobacteria</taxon>
        <taxon>Chromatiales</taxon>
        <taxon>Wenzhouxiangellaceae</taxon>
        <taxon>Wenzhouxiangella</taxon>
    </lineage>
</organism>
<dbReference type="Gene3D" id="3.30.70.370">
    <property type="match status" value="1"/>
</dbReference>
<evidence type="ECO:0000256" key="6">
    <source>
        <dbReference type="ARBA" id="ARBA00022695"/>
    </source>
</evidence>
<comment type="function">
    <text evidence="17">In addition to polymerase activity, this DNA polymerase exhibits 3'-5' and 5'-3' exonuclease activity.</text>
</comment>
<keyword evidence="14 17" id="KW-0234">DNA repair</keyword>
<dbReference type="PRINTS" id="PR00868">
    <property type="entry name" value="DNAPOLI"/>
</dbReference>
<evidence type="ECO:0000256" key="12">
    <source>
        <dbReference type="ARBA" id="ARBA00022932"/>
    </source>
</evidence>
<dbReference type="FunFam" id="1.10.150.20:FF:000002">
    <property type="entry name" value="DNA polymerase I"/>
    <property type="match status" value="1"/>
</dbReference>
<evidence type="ECO:0000256" key="9">
    <source>
        <dbReference type="ARBA" id="ARBA00022763"/>
    </source>
</evidence>
<dbReference type="CDD" id="cd08637">
    <property type="entry name" value="DNA_pol_A_pol_I_C"/>
    <property type="match status" value="1"/>
</dbReference>
<evidence type="ECO:0000256" key="8">
    <source>
        <dbReference type="ARBA" id="ARBA00022722"/>
    </source>
</evidence>
<evidence type="ECO:0000313" key="22">
    <source>
        <dbReference type="Proteomes" id="UP000260351"/>
    </source>
</evidence>
<evidence type="ECO:0000259" key="18">
    <source>
        <dbReference type="SMART" id="SM00474"/>
    </source>
</evidence>
<dbReference type="PANTHER" id="PTHR10133">
    <property type="entry name" value="DNA POLYMERASE I"/>
    <property type="match status" value="1"/>
</dbReference>
<dbReference type="GO" id="GO:0003677">
    <property type="term" value="F:DNA binding"/>
    <property type="evidence" value="ECO:0007669"/>
    <property type="project" value="UniProtKB-UniRule"/>
</dbReference>
<dbReference type="InterPro" id="IPR002562">
    <property type="entry name" value="3'-5'_exonuclease_dom"/>
</dbReference>
<reference evidence="21 22" key="1">
    <citation type="submission" date="2018-08" db="EMBL/GenBank/DDBJ databases">
        <title>Wenzhouxiangella salilacus sp. nov., a novel bacterium isolated from a saline lake in Xinjiang Province, China.</title>
        <authorList>
            <person name="Han S."/>
        </authorList>
    </citation>
    <scope>NUCLEOTIDE SEQUENCE [LARGE SCALE GENOMIC DNA]</scope>
    <source>
        <strain evidence="21 22">XDB06</strain>
    </source>
</reference>
<dbReference type="Pfam" id="PF00476">
    <property type="entry name" value="DNA_pol_A"/>
    <property type="match status" value="1"/>
</dbReference>
<dbReference type="EC" id="2.7.7.7" evidence="3 16"/>
<dbReference type="PROSITE" id="PS00447">
    <property type="entry name" value="DNA_POLYMERASE_A"/>
    <property type="match status" value="1"/>
</dbReference>
<evidence type="ECO:0000259" key="20">
    <source>
        <dbReference type="SMART" id="SM00482"/>
    </source>
</evidence>
<feature type="domain" description="3'-5' exonuclease" evidence="18">
    <location>
        <begin position="298"/>
        <end position="483"/>
    </location>
</feature>
<dbReference type="Pfam" id="PF01367">
    <property type="entry name" value="5_3_exonuc"/>
    <property type="match status" value="1"/>
</dbReference>
<keyword evidence="10 17" id="KW-0378">Hydrolase</keyword>
<dbReference type="InterPro" id="IPR012337">
    <property type="entry name" value="RNaseH-like_sf"/>
</dbReference>
<evidence type="ECO:0000256" key="3">
    <source>
        <dbReference type="ARBA" id="ARBA00012417"/>
    </source>
</evidence>